<evidence type="ECO:0000313" key="1">
    <source>
        <dbReference type="EMBL" id="KAH7835419.1"/>
    </source>
</evidence>
<name>A0ACB7X4J1_9ERIC</name>
<dbReference type="Proteomes" id="UP000828048">
    <property type="component" value="Chromosome 2"/>
</dbReference>
<comment type="caution">
    <text evidence="1">The sequence shown here is derived from an EMBL/GenBank/DDBJ whole genome shotgun (WGS) entry which is preliminary data.</text>
</comment>
<gene>
    <name evidence="1" type="ORF">Vadar_026019</name>
</gene>
<sequence length="429" mass="48696">MLYSPTESHAQRDLEAFNLAIMNLDLAIREKAPSKPTAESSAEEKAYHERWEHSNRTCLMIMKYTMDKSIKQCVPDNENAMAYLADIGKQFTKFDKTQKATYMQLLTSTKYDGFSGVREHIMKLTHYFNKLKDVKVKLAEDFLRKREHFDKPESALIVTNGGGSHKKKNLKPEKPIKQTGPTCQVGPKGDVFKGKCNFCLVYGHKRMDLPLVPLPVIVSPPVEQQVTPLQEPNVDVKSIVDEGASNNTLRREERGRRRREAEEEEGEEEEEEEGKEGEKIGENLIQGDKSGHREVPKPYDWRIVKICGEGMDSMGVTSELRLTLTSFKRGDVTVVEYEARFGVLSPYTTDLVDSYVKGFRHLQFDISPKIAMILTTFWERDYANFGRGGYGDGDKMFINIMTDEVESEIAGAVEGVHYRSALGCEVDVE</sequence>
<organism evidence="1 2">
    <name type="scientific">Vaccinium darrowii</name>
    <dbReference type="NCBI Taxonomy" id="229202"/>
    <lineage>
        <taxon>Eukaryota</taxon>
        <taxon>Viridiplantae</taxon>
        <taxon>Streptophyta</taxon>
        <taxon>Embryophyta</taxon>
        <taxon>Tracheophyta</taxon>
        <taxon>Spermatophyta</taxon>
        <taxon>Magnoliopsida</taxon>
        <taxon>eudicotyledons</taxon>
        <taxon>Gunneridae</taxon>
        <taxon>Pentapetalae</taxon>
        <taxon>asterids</taxon>
        <taxon>Ericales</taxon>
        <taxon>Ericaceae</taxon>
        <taxon>Vaccinioideae</taxon>
        <taxon>Vaccinieae</taxon>
        <taxon>Vaccinium</taxon>
    </lineage>
</organism>
<evidence type="ECO:0000313" key="2">
    <source>
        <dbReference type="Proteomes" id="UP000828048"/>
    </source>
</evidence>
<proteinExistence type="predicted"/>
<reference evidence="1 2" key="1">
    <citation type="journal article" date="2021" name="Hortic Res">
        <title>High-quality reference genome and annotation aids understanding of berry development for evergreen blueberry (Vaccinium darrowii).</title>
        <authorList>
            <person name="Yu J."/>
            <person name="Hulse-Kemp A.M."/>
            <person name="Babiker E."/>
            <person name="Staton M."/>
        </authorList>
    </citation>
    <scope>NUCLEOTIDE SEQUENCE [LARGE SCALE GENOMIC DNA]</scope>
    <source>
        <strain evidence="2">cv. NJ 8807/NJ 8810</strain>
        <tissue evidence="1">Young leaf</tissue>
    </source>
</reference>
<dbReference type="EMBL" id="CM037152">
    <property type="protein sequence ID" value="KAH7835419.1"/>
    <property type="molecule type" value="Genomic_DNA"/>
</dbReference>
<keyword evidence="2" id="KW-1185">Reference proteome</keyword>
<accession>A0ACB7X4J1</accession>
<protein>
    <submittedName>
        <fullName evidence="1">Uncharacterized protein</fullName>
    </submittedName>
</protein>